<accession>W2ZRS8</accession>
<evidence type="ECO:0000256" key="1">
    <source>
        <dbReference type="ARBA" id="ARBA00022801"/>
    </source>
</evidence>
<dbReference type="InterPro" id="IPR036543">
    <property type="entry name" value="Guanylate-bd_C_sf"/>
</dbReference>
<name>W2ZRS8_PHYNI</name>
<dbReference type="OrthoDB" id="126732at2759"/>
<dbReference type="SUPFAM" id="SSF48340">
    <property type="entry name" value="Interferon-induced guanylate-binding protein 1 (GBP1), C-terminal domain"/>
    <property type="match status" value="1"/>
</dbReference>
<comment type="caution">
    <text evidence="6">The sequence shown here is derived from an EMBL/GenBank/DDBJ whole genome shotgun (WGS) entry which is preliminary data.</text>
</comment>
<dbReference type="EMBL" id="ANIY01001076">
    <property type="protein sequence ID" value="ETP49700.1"/>
    <property type="molecule type" value="Genomic_DNA"/>
</dbReference>
<feature type="compositionally biased region" description="Low complexity" evidence="3">
    <location>
        <begin position="654"/>
        <end position="668"/>
    </location>
</feature>
<evidence type="ECO:0000313" key="7">
    <source>
        <dbReference type="Proteomes" id="UP000018948"/>
    </source>
</evidence>
<proteinExistence type="predicted"/>
<feature type="domain" description="Guanylate-binding protein/Atlastin C-terminal" evidence="5">
    <location>
        <begin position="151"/>
        <end position="446"/>
    </location>
</feature>
<dbReference type="InterPro" id="IPR027417">
    <property type="entry name" value="P-loop_NTPase"/>
</dbReference>
<feature type="compositionally biased region" description="Polar residues" evidence="3">
    <location>
        <begin position="669"/>
        <end position="680"/>
    </location>
</feature>
<dbReference type="GO" id="GO:0003924">
    <property type="term" value="F:GTPase activity"/>
    <property type="evidence" value="ECO:0007669"/>
    <property type="project" value="InterPro"/>
</dbReference>
<feature type="region of interest" description="Disordered" evidence="3">
    <location>
        <begin position="626"/>
        <end position="680"/>
    </location>
</feature>
<feature type="coiled-coil region" evidence="2">
    <location>
        <begin position="550"/>
        <end position="595"/>
    </location>
</feature>
<keyword evidence="2" id="KW-0175">Coiled coil</keyword>
<gene>
    <name evidence="6" type="ORF">F442_04843</name>
</gene>
<evidence type="ECO:0000256" key="3">
    <source>
        <dbReference type="SAM" id="MobiDB-lite"/>
    </source>
</evidence>
<dbReference type="AlphaFoldDB" id="W2ZRS8"/>
<feature type="domain" description="Guanylate-binding protein N-terminal" evidence="4">
    <location>
        <begin position="13"/>
        <end position="128"/>
    </location>
</feature>
<dbReference type="Gene3D" id="3.40.50.300">
    <property type="entry name" value="P-loop containing nucleotide triphosphate hydrolases"/>
    <property type="match status" value="1"/>
</dbReference>
<dbReference type="GO" id="GO:0005525">
    <property type="term" value="F:GTP binding"/>
    <property type="evidence" value="ECO:0007669"/>
    <property type="project" value="InterPro"/>
</dbReference>
<evidence type="ECO:0000259" key="5">
    <source>
        <dbReference type="Pfam" id="PF02841"/>
    </source>
</evidence>
<dbReference type="InterPro" id="IPR015894">
    <property type="entry name" value="Guanylate-bd_N"/>
</dbReference>
<organism evidence="6 7">
    <name type="scientific">Phytophthora nicotianae P10297</name>
    <dbReference type="NCBI Taxonomy" id="1317064"/>
    <lineage>
        <taxon>Eukaryota</taxon>
        <taxon>Sar</taxon>
        <taxon>Stramenopiles</taxon>
        <taxon>Oomycota</taxon>
        <taxon>Peronosporomycetes</taxon>
        <taxon>Peronosporales</taxon>
        <taxon>Peronosporaceae</taxon>
        <taxon>Phytophthora</taxon>
    </lineage>
</organism>
<dbReference type="Gene3D" id="1.20.1000.10">
    <property type="entry name" value="Guanylate-binding protein, C-terminal domain"/>
    <property type="match status" value="1"/>
</dbReference>
<feature type="region of interest" description="Disordered" evidence="3">
    <location>
        <begin position="375"/>
        <end position="397"/>
    </location>
</feature>
<dbReference type="Pfam" id="PF02841">
    <property type="entry name" value="GBP_C"/>
    <property type="match status" value="1"/>
</dbReference>
<keyword evidence="1" id="KW-0378">Hydrolase</keyword>
<dbReference type="InterPro" id="IPR003191">
    <property type="entry name" value="Guanylate-bd/ATL_C"/>
</dbReference>
<feature type="coiled-coil region" evidence="2">
    <location>
        <begin position="492"/>
        <end position="519"/>
    </location>
</feature>
<evidence type="ECO:0000256" key="2">
    <source>
        <dbReference type="SAM" id="Coils"/>
    </source>
</evidence>
<evidence type="ECO:0008006" key="8">
    <source>
        <dbReference type="Google" id="ProtNLM"/>
    </source>
</evidence>
<dbReference type="Proteomes" id="UP000018948">
    <property type="component" value="Unassembled WGS sequence"/>
</dbReference>
<reference evidence="6 7" key="1">
    <citation type="submission" date="2013-11" db="EMBL/GenBank/DDBJ databases">
        <title>The Genome Sequence of Phytophthora parasitica P10297.</title>
        <authorList>
            <consortium name="The Broad Institute Genomics Platform"/>
            <person name="Russ C."/>
            <person name="Tyler B."/>
            <person name="Panabieres F."/>
            <person name="Shan W."/>
            <person name="Tripathy S."/>
            <person name="Grunwald N."/>
            <person name="Machado M."/>
            <person name="Johnson C.S."/>
            <person name="Walker B."/>
            <person name="Young S.K."/>
            <person name="Zeng Q."/>
            <person name="Gargeya S."/>
            <person name="Fitzgerald M."/>
            <person name="Haas B."/>
            <person name="Abouelleil A."/>
            <person name="Allen A.W."/>
            <person name="Alvarado L."/>
            <person name="Arachchi H.M."/>
            <person name="Berlin A.M."/>
            <person name="Chapman S.B."/>
            <person name="Gainer-Dewar J."/>
            <person name="Goldberg J."/>
            <person name="Griggs A."/>
            <person name="Gujja S."/>
            <person name="Hansen M."/>
            <person name="Howarth C."/>
            <person name="Imamovic A."/>
            <person name="Ireland A."/>
            <person name="Larimer J."/>
            <person name="McCowan C."/>
            <person name="Murphy C."/>
            <person name="Pearson M."/>
            <person name="Poon T.W."/>
            <person name="Priest M."/>
            <person name="Roberts A."/>
            <person name="Saif S."/>
            <person name="Shea T."/>
            <person name="Sisk P."/>
            <person name="Sykes S."/>
            <person name="Wortman J."/>
            <person name="Nusbaum C."/>
            <person name="Birren B."/>
        </authorList>
    </citation>
    <scope>NUCLEOTIDE SEQUENCE [LARGE SCALE GENOMIC DNA]</scope>
    <source>
        <strain evidence="6 7">P10297</strain>
    </source>
</reference>
<evidence type="ECO:0000313" key="6">
    <source>
        <dbReference type="EMBL" id="ETP49700.1"/>
    </source>
</evidence>
<sequence>METLTADYIDVLVTTASEFHEHAPKFIWLARNFKIKWLKDAQGQKLTPTQYFEQGLAPEGGYGDAATKRNMLRMYLESYFPVRDCVALSRAVEGNGTEVVPPETPRSELRTQFVEAVDELYADYLSDKAQKLPAKQLMGHELRSEQFVAVLDAYVDAINTGQLPTMQKASYTLLEQEVTEAIEVARQSYTKEMQAVTKDKDGEKTLSERALFVAHVRGVQAAMAHLREVRSKLPERLRKTLFMDSLVSWEAQMKRDFVESLERNTKLSTAICTKVLEHVLPQNLEAMAAELAERSREEFSDGLVRLLTQYKSDLRSALDQYMQQSSGPAVDSCLEEALLQSVRGSIQKWSVMVLQQYKTHMRSWQEEKENLDREYELSKVQDAETSASANDQKRSYEDKLAHATEQLSELRRALHSELNSKKSELERLTTEITTMNLKHEVRVQNAESDLAWARSRTEELEKCIVADRQRKAEISAATAQVLERQRSFYKEERSLLVQQKELMAQIVQLERELVHKKTKHVQKVFGLQNEQAKKVDTMRTEQAQFERQLKSQAKKDMNSLKLAYEKEKKAILAESVALDQEMADIQEKLAVFEAEEEAARTSAAASRDFFKSMPMISLPLMQAPAPAAGEYQPARRTKASTPKDSIAPVRFGSLDDTSTSSASPTTRTEVPQSNDMCKQS</sequence>
<evidence type="ECO:0000259" key="4">
    <source>
        <dbReference type="Pfam" id="PF02263"/>
    </source>
</evidence>
<dbReference type="PANTHER" id="PTHR10751">
    <property type="entry name" value="GUANYLATE BINDING PROTEIN"/>
    <property type="match status" value="1"/>
</dbReference>
<protein>
    <recommendedName>
        <fullName evidence="8">Guanylate-binding protein N-terminal domain-containing protein</fullName>
    </recommendedName>
</protein>
<dbReference type="Pfam" id="PF02263">
    <property type="entry name" value="GBP"/>
    <property type="match status" value="1"/>
</dbReference>